<name>A0A3R5UXU1_9BACT</name>
<dbReference type="EMBL" id="CP035108">
    <property type="protein sequence ID" value="QAR32401.1"/>
    <property type="molecule type" value="Genomic_DNA"/>
</dbReference>
<comment type="similarity">
    <text evidence="1">Belongs to the UPF0751 family.</text>
</comment>
<dbReference type="KEGG" id="gtl:EP073_02990"/>
<dbReference type="Pfam" id="PF10087">
    <property type="entry name" value="DUF2325"/>
    <property type="match status" value="1"/>
</dbReference>
<dbReference type="InterPro" id="IPR016772">
    <property type="entry name" value="UCP020408"/>
</dbReference>
<evidence type="ECO:0000313" key="2">
    <source>
        <dbReference type="EMBL" id="QAR32401.1"/>
    </source>
</evidence>
<dbReference type="RefSeq" id="WP_128465688.1">
    <property type="nucleotide sequence ID" value="NZ_CP035108.1"/>
</dbReference>
<protein>
    <submittedName>
        <fullName evidence="2">DUF2325 domain-containing protein</fullName>
    </submittedName>
</protein>
<proteinExistence type="inferred from homology"/>
<dbReference type="OrthoDB" id="5396775at2"/>
<keyword evidence="3" id="KW-1185">Reference proteome</keyword>
<dbReference type="AlphaFoldDB" id="A0A3R5UXU1"/>
<organism evidence="2 3">
    <name type="scientific">Geovibrio thiophilus</name>
    <dbReference type="NCBI Taxonomy" id="139438"/>
    <lineage>
        <taxon>Bacteria</taxon>
        <taxon>Pseudomonadati</taxon>
        <taxon>Deferribacterota</taxon>
        <taxon>Deferribacteres</taxon>
        <taxon>Deferribacterales</taxon>
        <taxon>Geovibrionaceae</taxon>
        <taxon>Geovibrio</taxon>
    </lineage>
</organism>
<reference evidence="2 3" key="1">
    <citation type="submission" date="2019-01" db="EMBL/GenBank/DDBJ databases">
        <title>Geovibrio thiophilus DSM 11263, complete genome.</title>
        <authorList>
            <person name="Spring S."/>
            <person name="Bunk B."/>
            <person name="Sproer C."/>
        </authorList>
    </citation>
    <scope>NUCLEOTIDE SEQUENCE [LARGE SCALE GENOMIC DNA]</scope>
    <source>
        <strain evidence="2 3">DSM 11263</strain>
    </source>
</reference>
<gene>
    <name evidence="2" type="ORF">EP073_02990</name>
</gene>
<evidence type="ECO:0000313" key="3">
    <source>
        <dbReference type="Proteomes" id="UP000287502"/>
    </source>
</evidence>
<accession>A0A3R5UXU1</accession>
<evidence type="ECO:0000256" key="1">
    <source>
        <dbReference type="ARBA" id="ARBA00007189"/>
    </source>
</evidence>
<dbReference type="Proteomes" id="UP000287502">
    <property type="component" value="Chromosome"/>
</dbReference>
<sequence length="114" mass="12417">MTVSIVGGLDRLEKEYINAGKVLGVKTKVILKKQTHIADILENSDAIVLLTSNIAHGVASKARSISKQKNVPLFQIHNCSVKSVEGTIEKCLRLFDNGECMGDCINCSQYAKNV</sequence>